<sequence length="240" mass="27203">MEEERLNRCEESKKIEQGTNLLIQFIPDTKTSHIPVVQLTNQLEANEKVPIVFVLPGVEGNLKPFEVLTSSMKTHVVDVQYNYQHPENNIQEIAQNTISHIECRLTRTVPFFFIGYSFGSAVALELVTLLENRGHLGTVILLDGSPTYSRCGVKKLFGSEEDANFQMAILNKIFSLVIPFDVLSEHQEALLNGKDFEERVDIARALMPPETINKQKLEKQAPVTLYTRLRASPDDLHIQE</sequence>
<dbReference type="AlphaFoldDB" id="A0AA38I9S3"/>
<gene>
    <name evidence="3" type="ORF">Zmor_018378</name>
</gene>
<feature type="domain" description="Thioesterase" evidence="2">
    <location>
        <begin position="51"/>
        <end position="149"/>
    </location>
</feature>
<evidence type="ECO:0000313" key="3">
    <source>
        <dbReference type="EMBL" id="KAJ3652410.1"/>
    </source>
</evidence>
<reference evidence="3" key="1">
    <citation type="journal article" date="2023" name="G3 (Bethesda)">
        <title>Whole genome assemblies of Zophobas morio and Tenebrio molitor.</title>
        <authorList>
            <person name="Kaur S."/>
            <person name="Stinson S.A."/>
            <person name="diCenzo G.C."/>
        </authorList>
    </citation>
    <scope>NUCLEOTIDE SEQUENCE</scope>
    <source>
        <strain evidence="3">QUZm001</strain>
    </source>
</reference>
<dbReference type="Pfam" id="PF00975">
    <property type="entry name" value="Thioesterase"/>
    <property type="match status" value="1"/>
</dbReference>
<accession>A0AA38I9S3</accession>
<dbReference type="InterPro" id="IPR029058">
    <property type="entry name" value="AB_hydrolase_fold"/>
</dbReference>
<evidence type="ECO:0000313" key="4">
    <source>
        <dbReference type="Proteomes" id="UP001168821"/>
    </source>
</evidence>
<proteinExistence type="predicted"/>
<dbReference type="EC" id="3.1.2.14" evidence="1"/>
<dbReference type="InterPro" id="IPR001031">
    <property type="entry name" value="Thioesterase"/>
</dbReference>
<dbReference type="Gene3D" id="3.40.50.1820">
    <property type="entry name" value="alpha/beta hydrolase"/>
    <property type="match status" value="1"/>
</dbReference>
<organism evidence="3 4">
    <name type="scientific">Zophobas morio</name>
    <dbReference type="NCBI Taxonomy" id="2755281"/>
    <lineage>
        <taxon>Eukaryota</taxon>
        <taxon>Metazoa</taxon>
        <taxon>Ecdysozoa</taxon>
        <taxon>Arthropoda</taxon>
        <taxon>Hexapoda</taxon>
        <taxon>Insecta</taxon>
        <taxon>Pterygota</taxon>
        <taxon>Neoptera</taxon>
        <taxon>Endopterygota</taxon>
        <taxon>Coleoptera</taxon>
        <taxon>Polyphaga</taxon>
        <taxon>Cucujiformia</taxon>
        <taxon>Tenebrionidae</taxon>
        <taxon>Zophobas</taxon>
    </lineage>
</organism>
<evidence type="ECO:0000256" key="1">
    <source>
        <dbReference type="ARBA" id="ARBA00012480"/>
    </source>
</evidence>
<dbReference type="GO" id="GO:0016297">
    <property type="term" value="F:fatty acyl-[ACP] hydrolase activity"/>
    <property type="evidence" value="ECO:0007669"/>
    <property type="project" value="UniProtKB-EC"/>
</dbReference>
<dbReference type="EMBL" id="JALNTZ010000005">
    <property type="protein sequence ID" value="KAJ3652410.1"/>
    <property type="molecule type" value="Genomic_DNA"/>
</dbReference>
<evidence type="ECO:0000259" key="2">
    <source>
        <dbReference type="Pfam" id="PF00975"/>
    </source>
</evidence>
<dbReference type="Proteomes" id="UP001168821">
    <property type="component" value="Unassembled WGS sequence"/>
</dbReference>
<protein>
    <recommendedName>
        <fullName evidence="1">oleoyl-[acyl-carrier-protein] hydrolase</fullName>
        <ecNumber evidence="1">3.1.2.14</ecNumber>
    </recommendedName>
</protein>
<name>A0AA38I9S3_9CUCU</name>
<comment type="caution">
    <text evidence="3">The sequence shown here is derived from an EMBL/GenBank/DDBJ whole genome shotgun (WGS) entry which is preliminary data.</text>
</comment>
<dbReference type="SUPFAM" id="SSF53474">
    <property type="entry name" value="alpha/beta-Hydrolases"/>
    <property type="match status" value="1"/>
</dbReference>
<keyword evidence="4" id="KW-1185">Reference proteome</keyword>